<evidence type="ECO:0000313" key="3">
    <source>
        <dbReference type="EMBL" id="MBK9797405.1"/>
    </source>
</evidence>
<dbReference type="Proteomes" id="UP000886657">
    <property type="component" value="Unassembled WGS sequence"/>
</dbReference>
<dbReference type="InterPro" id="IPR000468">
    <property type="entry name" value="Barstar"/>
</dbReference>
<accession>A0A9D7XME5</accession>
<gene>
    <name evidence="3" type="ORF">IPP58_13085</name>
</gene>
<comment type="caution">
    <text evidence="3">The sequence shown here is derived from an EMBL/GenBank/DDBJ whole genome shotgun (WGS) entry which is preliminary data.</text>
</comment>
<reference evidence="3" key="1">
    <citation type="submission" date="2020-10" db="EMBL/GenBank/DDBJ databases">
        <title>Connecting structure to function with the recovery of over 1000 high-quality activated sludge metagenome-assembled genomes encoding full-length rRNA genes using long-read sequencing.</title>
        <authorList>
            <person name="Singleton C.M."/>
            <person name="Petriglieri F."/>
            <person name="Kristensen J.M."/>
            <person name="Kirkegaard R.H."/>
            <person name="Michaelsen T.Y."/>
            <person name="Andersen M.H."/>
            <person name="Karst S.M."/>
            <person name="Dueholm M.S."/>
            <person name="Nielsen P.H."/>
            <person name="Albertsen M."/>
        </authorList>
    </citation>
    <scope>NUCLEOTIDE SEQUENCE</scope>
    <source>
        <strain evidence="3">Skiv_18-Q3-R9-52_MAXAC.067</strain>
    </source>
</reference>
<evidence type="ECO:0000259" key="2">
    <source>
        <dbReference type="Pfam" id="PF01337"/>
    </source>
</evidence>
<dbReference type="SUPFAM" id="SSF52038">
    <property type="entry name" value="Barstar-related"/>
    <property type="match status" value="1"/>
</dbReference>
<dbReference type="Gene3D" id="3.30.370.10">
    <property type="entry name" value="Barstar-like"/>
    <property type="match status" value="1"/>
</dbReference>
<evidence type="ECO:0000313" key="4">
    <source>
        <dbReference type="Proteomes" id="UP000886657"/>
    </source>
</evidence>
<feature type="domain" description="Barstar (barnase inhibitor)" evidence="2">
    <location>
        <begin position="37"/>
        <end position="119"/>
    </location>
</feature>
<sequence>MTGPSLPAQGGPLLQPWRGTAEALLEAANRQAPLWWLRGSRLRTKAGLMDEWAAAAQFPPHFGGTWDALRDALADLPEGGTFLVLEAEQLLQDAPPGDFPALLAVLQEVRRDLAPQPFALILQAEPKHYETLIQGLRALGGG</sequence>
<name>A0A9D7XME5_9BACT</name>
<protein>
    <submittedName>
        <fullName evidence="3">Barstar family protein</fullName>
    </submittedName>
</protein>
<evidence type="ECO:0000256" key="1">
    <source>
        <dbReference type="ARBA" id="ARBA00006845"/>
    </source>
</evidence>
<dbReference type="InterPro" id="IPR035905">
    <property type="entry name" value="Barstar-like_sf"/>
</dbReference>
<dbReference type="Pfam" id="PF01337">
    <property type="entry name" value="Barstar"/>
    <property type="match status" value="1"/>
</dbReference>
<dbReference type="EMBL" id="JADKIO010000009">
    <property type="protein sequence ID" value="MBK9797405.1"/>
    <property type="molecule type" value="Genomic_DNA"/>
</dbReference>
<proteinExistence type="inferred from homology"/>
<organism evidence="3 4">
    <name type="scientific">Candidatus Geothrix skivensis</name>
    <dbReference type="NCBI Taxonomy" id="2954439"/>
    <lineage>
        <taxon>Bacteria</taxon>
        <taxon>Pseudomonadati</taxon>
        <taxon>Acidobacteriota</taxon>
        <taxon>Holophagae</taxon>
        <taxon>Holophagales</taxon>
        <taxon>Holophagaceae</taxon>
        <taxon>Geothrix</taxon>
    </lineage>
</organism>
<dbReference type="AlphaFoldDB" id="A0A9D7XME5"/>
<comment type="similarity">
    <text evidence="1">Belongs to the barstar family.</text>
</comment>